<keyword evidence="2" id="KW-0808">Transferase</keyword>
<dbReference type="InterPro" id="IPR033195">
    <property type="entry name" value="AmidinoTrfase"/>
</dbReference>
<reference evidence="3" key="1">
    <citation type="submission" date="2018-05" db="EMBL/GenBank/DDBJ databases">
        <authorList>
            <person name="Lanie J.A."/>
            <person name="Ng W.-L."/>
            <person name="Kazmierczak K.M."/>
            <person name="Andrzejewski T.M."/>
            <person name="Davidsen T.M."/>
            <person name="Wayne K.J."/>
            <person name="Tettelin H."/>
            <person name="Glass J.I."/>
            <person name="Rusch D."/>
            <person name="Podicherti R."/>
            <person name="Tsui H.-C.T."/>
            <person name="Winkler M.E."/>
        </authorList>
    </citation>
    <scope>NUCLEOTIDE SEQUENCE</scope>
</reference>
<dbReference type="PANTHER" id="PTHR10488:SF1">
    <property type="entry name" value="GLYCINE AMIDINOTRANSFERASE, MITOCHONDRIAL"/>
    <property type="match status" value="1"/>
</dbReference>
<dbReference type="Gene3D" id="3.75.10.10">
    <property type="entry name" value="L-arginine/glycine Amidinotransferase, Chain A"/>
    <property type="match status" value="1"/>
</dbReference>
<dbReference type="GO" id="GO:0015068">
    <property type="term" value="F:glycine amidinotransferase activity"/>
    <property type="evidence" value="ECO:0007669"/>
    <property type="project" value="TreeGrafter"/>
</dbReference>
<evidence type="ECO:0000313" key="3">
    <source>
        <dbReference type="EMBL" id="SVA94448.1"/>
    </source>
</evidence>
<gene>
    <name evidence="3" type="ORF">METZ01_LOCUS147302</name>
</gene>
<dbReference type="AlphaFoldDB" id="A0A381ZYR8"/>
<evidence type="ECO:0000256" key="2">
    <source>
        <dbReference type="ARBA" id="ARBA00022679"/>
    </source>
</evidence>
<dbReference type="GO" id="GO:0005758">
    <property type="term" value="C:mitochondrial intermembrane space"/>
    <property type="evidence" value="ECO:0007669"/>
    <property type="project" value="TreeGrafter"/>
</dbReference>
<dbReference type="PANTHER" id="PTHR10488">
    <property type="entry name" value="GLYCINE AMIDINOTRANSFERASE, MITOCHONDRIAL"/>
    <property type="match status" value="1"/>
</dbReference>
<evidence type="ECO:0000256" key="1">
    <source>
        <dbReference type="ARBA" id="ARBA00006943"/>
    </source>
</evidence>
<comment type="similarity">
    <text evidence="1">Belongs to the amidinotransferase family.</text>
</comment>
<dbReference type="SUPFAM" id="SSF55909">
    <property type="entry name" value="Pentein"/>
    <property type="match status" value="1"/>
</dbReference>
<dbReference type="GO" id="GO:0006601">
    <property type="term" value="P:creatine biosynthetic process"/>
    <property type="evidence" value="ECO:0007669"/>
    <property type="project" value="TreeGrafter"/>
</dbReference>
<sequence>MTKIVNSWNEWDPLRHVIVGRADGCCIPPVEPAMAPKVPEESDMKGRYGPRPPDTIEKANIQLDNFASILEQRGVKVDRPTPIDFNQKIATPDWEIGTMFGCQPPRDVILTLGNEMLEATMSFRSRWFEYLCYRPLLQEYFNQDPEMKWETAPKPRLTEKSYRKDYLNDNIALDERYEWVSKKKFVTTEEEPLFDAADVLRMGKDLFIQHGFTTNLKGIDWITRHFPNHRVHVLNFPGDPFPTHIDATFTPIGPGLMINNPERKLPDEQRKIFNDNGWKIVDAANPAHNTPPPLCYSSVWLSMNVLMIDPKTVCVESSEVYQMDQFDKLNFEVIPVPFRDAYPFGGALHCATTDVFREGSCEDYFPKQ</sequence>
<name>A0A381ZYR8_9ZZZZ</name>
<organism evidence="3">
    <name type="scientific">marine metagenome</name>
    <dbReference type="NCBI Taxonomy" id="408172"/>
    <lineage>
        <taxon>unclassified sequences</taxon>
        <taxon>metagenomes</taxon>
        <taxon>ecological metagenomes</taxon>
    </lineage>
</organism>
<evidence type="ECO:0008006" key="4">
    <source>
        <dbReference type="Google" id="ProtNLM"/>
    </source>
</evidence>
<protein>
    <recommendedName>
        <fullName evidence="4">Serine/threonine protein kinase</fullName>
    </recommendedName>
</protein>
<proteinExistence type="inferred from homology"/>
<dbReference type="EMBL" id="UINC01023220">
    <property type="protein sequence ID" value="SVA94448.1"/>
    <property type="molecule type" value="Genomic_DNA"/>
</dbReference>
<accession>A0A381ZYR8</accession>